<keyword evidence="3" id="KW-1185">Reference proteome</keyword>
<feature type="transmembrane region" description="Helical" evidence="1">
    <location>
        <begin position="27"/>
        <end position="48"/>
    </location>
</feature>
<feature type="transmembrane region" description="Helical" evidence="1">
    <location>
        <begin position="54"/>
        <end position="79"/>
    </location>
</feature>
<name>A0ABR7UNR8_9FLAO</name>
<protein>
    <recommendedName>
        <fullName evidence="4">Phage abortive infection protein</fullName>
    </recommendedName>
</protein>
<reference evidence="2 3" key="1">
    <citation type="journal article" date="2020" name="Microbiol. Res.">
        <title>Flavobacterium pokkalii sp. nov., a novel plant growth promoting native rhizobacteria isolated from pokkali rice grown in coastal saline affected agricultural regions of southern India, Kerala.</title>
        <authorList>
            <person name="Menon R.R."/>
            <person name="Kumari S."/>
            <person name="Viver T."/>
            <person name="Rameshkumar N."/>
        </authorList>
    </citation>
    <scope>NUCLEOTIDE SEQUENCE [LARGE SCALE GENOMIC DNA]</scope>
    <source>
        <strain evidence="2 3">L1I52</strain>
    </source>
</reference>
<sequence length="242" mass="28446">MKNVIEEIFFFLHRHIEKLNSIFNSKIISLILAPLLPFSVVILSVFQLSNGVYILFHSIMILLGIIFTFILGVSSFYFYKNDSIYVKINREKSNKNLSQFQNSQKSSKNISERKINELLDSNKDVINHYYKQFRKIDLFNDDTSLSDFQILIGNCLKKSKDKCLFKLEVNAMQTHGFINEFMIPFLIKIDSNYKVSKKIMASLFLYKKAGKYFPVNEKSLSDIKRILVTPYQREIYESLKKR</sequence>
<evidence type="ECO:0008006" key="4">
    <source>
        <dbReference type="Google" id="ProtNLM"/>
    </source>
</evidence>
<evidence type="ECO:0000313" key="3">
    <source>
        <dbReference type="Proteomes" id="UP000661715"/>
    </source>
</evidence>
<keyword evidence="1" id="KW-1133">Transmembrane helix</keyword>
<evidence type="ECO:0000313" key="2">
    <source>
        <dbReference type="EMBL" id="MBD0723843.1"/>
    </source>
</evidence>
<gene>
    <name evidence="2" type="ORF">B6A10_01475</name>
</gene>
<keyword evidence="1" id="KW-0812">Transmembrane</keyword>
<accession>A0ABR7UNR8</accession>
<comment type="caution">
    <text evidence="2">The sequence shown here is derived from an EMBL/GenBank/DDBJ whole genome shotgun (WGS) entry which is preliminary data.</text>
</comment>
<evidence type="ECO:0000256" key="1">
    <source>
        <dbReference type="SAM" id="Phobius"/>
    </source>
</evidence>
<organism evidence="2 3">
    <name type="scientific">Flavobacterium pokkalii</name>
    <dbReference type="NCBI Taxonomy" id="1940408"/>
    <lineage>
        <taxon>Bacteria</taxon>
        <taxon>Pseudomonadati</taxon>
        <taxon>Bacteroidota</taxon>
        <taxon>Flavobacteriia</taxon>
        <taxon>Flavobacteriales</taxon>
        <taxon>Flavobacteriaceae</taxon>
        <taxon>Flavobacterium</taxon>
    </lineage>
</organism>
<dbReference type="RefSeq" id="WP_188219426.1">
    <property type="nucleotide sequence ID" value="NZ_NASZ01000001.1"/>
</dbReference>
<proteinExistence type="predicted"/>
<dbReference type="Proteomes" id="UP000661715">
    <property type="component" value="Unassembled WGS sequence"/>
</dbReference>
<dbReference type="EMBL" id="NASZ01000001">
    <property type="protein sequence ID" value="MBD0723843.1"/>
    <property type="molecule type" value="Genomic_DNA"/>
</dbReference>
<keyword evidence="1" id="KW-0472">Membrane</keyword>